<dbReference type="Pfam" id="PF10646">
    <property type="entry name" value="Germane"/>
    <property type="match status" value="2"/>
</dbReference>
<evidence type="ECO:0000313" key="3">
    <source>
        <dbReference type="EMBL" id="ASN05074.1"/>
    </source>
</evidence>
<accession>A0A221MBQ1</accession>
<dbReference type="PROSITE" id="PS51257">
    <property type="entry name" value="PROKAR_LIPOPROTEIN"/>
    <property type="match status" value="1"/>
</dbReference>
<proteinExistence type="predicted"/>
<dbReference type="SMART" id="SM00909">
    <property type="entry name" value="Germane"/>
    <property type="match status" value="2"/>
</dbReference>
<protein>
    <submittedName>
        <fullName evidence="3">Spore gernimation protein</fullName>
    </submittedName>
</protein>
<sequence>MRMRGIFILTGIVSFSVILTGCFQGEQSLEKIDPPQDATEVNSSENADSEATKEDAKEKGQEEAGSAETVETQLFLLDSNGMVVPQTFELPATKEVATQALEYLVKDGPVTQLLPNGFQAVLPAGTEILGLDSREDGTMIVDVSNNFKNYDAEKELEVLQAMTYTLTQFDSVDKVKLWINGHPVNEMPVNGTPVSDGYTRANGINMIQTDTIDYLESEAVTLYYPTAHNDTNYFVPVTQYIKMNEANQYESIVSALIEGPQYNSNVTQVFNSSVSLMEEPQLKNGVLKLVFNSEILLEEGPATISDNVVETLVRTLTENKEVKAVDVNVNQVDQIFNESGKAYTEPVTKKMIMPAEKL</sequence>
<evidence type="ECO:0000256" key="1">
    <source>
        <dbReference type="SAM" id="MobiDB-lite"/>
    </source>
</evidence>
<feature type="domain" description="GerMN" evidence="2">
    <location>
        <begin position="97"/>
        <end position="188"/>
    </location>
</feature>
<evidence type="ECO:0000313" key="4">
    <source>
        <dbReference type="Proteomes" id="UP000204391"/>
    </source>
</evidence>
<organism evidence="3 4">
    <name type="scientific">Virgibacillus necropolis</name>
    <dbReference type="NCBI Taxonomy" id="163877"/>
    <lineage>
        <taxon>Bacteria</taxon>
        <taxon>Bacillati</taxon>
        <taxon>Bacillota</taxon>
        <taxon>Bacilli</taxon>
        <taxon>Bacillales</taxon>
        <taxon>Bacillaceae</taxon>
        <taxon>Virgibacillus</taxon>
    </lineage>
</organism>
<feature type="region of interest" description="Disordered" evidence="1">
    <location>
        <begin position="30"/>
        <end position="68"/>
    </location>
</feature>
<feature type="compositionally biased region" description="Basic and acidic residues" evidence="1">
    <location>
        <begin position="50"/>
        <end position="62"/>
    </location>
</feature>
<reference evidence="3 4" key="1">
    <citation type="journal article" date="2003" name="Int. J. Syst. Evol. Microbiol.">
        <title>Virgibacillus carmonensis sp. nov., Virgibacillus necropolis sp. nov. and Virgibacillus picturae sp. nov., three novel species isolated from deteriorated mural paintings, transfer of the species of the genus salibacillus to Virgibacillus, as Virgibacillus marismortui comb. nov. and Virgibacillus salexigens comb. nov., and emended description of the genus Virgibacillus.</title>
        <authorList>
            <person name="Heyrman J."/>
            <person name="Logan N.A."/>
            <person name="Busse H.J."/>
            <person name="Balcaen A."/>
            <person name="Lebbe L."/>
            <person name="Rodriguez-Diaz M."/>
            <person name="Swings J."/>
            <person name="De Vos P."/>
        </authorList>
    </citation>
    <scope>NUCLEOTIDE SEQUENCE [LARGE SCALE GENOMIC DNA]</scope>
    <source>
        <strain evidence="3 4">LMG 19488</strain>
    </source>
</reference>
<evidence type="ECO:0000259" key="2">
    <source>
        <dbReference type="SMART" id="SM00909"/>
    </source>
</evidence>
<keyword evidence="4" id="KW-1185">Reference proteome</keyword>
<name>A0A221MBQ1_9BACI</name>
<dbReference type="Proteomes" id="UP000204391">
    <property type="component" value="Chromosome"/>
</dbReference>
<dbReference type="EMBL" id="CP022437">
    <property type="protein sequence ID" value="ASN05074.1"/>
    <property type="molecule type" value="Genomic_DNA"/>
</dbReference>
<feature type="domain" description="GerMN" evidence="2">
    <location>
        <begin position="249"/>
        <end position="336"/>
    </location>
</feature>
<dbReference type="AlphaFoldDB" id="A0A221MBQ1"/>
<dbReference type="KEGG" id="vne:CFK40_08640"/>
<dbReference type="OrthoDB" id="1715058at2"/>
<dbReference type="InterPro" id="IPR019606">
    <property type="entry name" value="GerMN"/>
</dbReference>
<dbReference type="RefSeq" id="WP_089531925.1">
    <property type="nucleotide sequence ID" value="NZ_CP022437.1"/>
</dbReference>
<gene>
    <name evidence="3" type="ORF">CFK40_08640</name>
</gene>